<protein>
    <submittedName>
        <fullName evidence="2">Uncharacterized protein</fullName>
    </submittedName>
</protein>
<keyword evidence="3" id="KW-1185">Reference proteome</keyword>
<reference evidence="2 3" key="2">
    <citation type="journal article" date="2009" name="PLoS ONE">
        <title>An integrated genetic and cytogenetic map of the cucumber genome.</title>
        <authorList>
            <person name="Ren Y."/>
            <person name="Zhang Z."/>
            <person name="Liu J."/>
            <person name="Staub J.E."/>
            <person name="Han Y."/>
            <person name="Cheng Z."/>
            <person name="Li X."/>
            <person name="Lu J."/>
            <person name="Miao H."/>
            <person name="Kang H."/>
            <person name="Xie B."/>
            <person name="Gu X."/>
            <person name="Wang X."/>
            <person name="Du Y."/>
            <person name="Jin W."/>
            <person name="Huang S."/>
        </authorList>
    </citation>
    <scope>NUCLEOTIDE SEQUENCE [LARGE SCALE GENOMIC DNA]</scope>
    <source>
        <strain evidence="3">cv. 9930</strain>
    </source>
</reference>
<evidence type="ECO:0000313" key="2">
    <source>
        <dbReference type="EMBL" id="KGN65593.1"/>
    </source>
</evidence>
<reference evidence="2 3" key="4">
    <citation type="journal article" date="2011" name="BMC Genomics">
        <title>RNA-Seq improves annotation of protein-coding genes in the cucumber genome.</title>
        <authorList>
            <person name="Li Z."/>
            <person name="Zhang Z."/>
            <person name="Yan P."/>
            <person name="Huang S."/>
            <person name="Fei Z."/>
            <person name="Lin K."/>
        </authorList>
    </citation>
    <scope>NUCLEOTIDE SEQUENCE [LARGE SCALE GENOMIC DNA]</scope>
    <source>
        <strain evidence="3">cv. 9930</strain>
    </source>
</reference>
<dbReference type="Proteomes" id="UP000029981">
    <property type="component" value="Chromosome 1"/>
</dbReference>
<proteinExistence type="predicted"/>
<reference evidence="2 3" key="1">
    <citation type="journal article" date="2009" name="Nat. Genet.">
        <title>The genome of the cucumber, Cucumis sativus L.</title>
        <authorList>
            <person name="Huang S."/>
            <person name="Li R."/>
            <person name="Zhang Z."/>
            <person name="Li L."/>
            <person name="Gu X."/>
            <person name="Fan W."/>
            <person name="Lucas W.J."/>
            <person name="Wang X."/>
            <person name="Xie B."/>
            <person name="Ni P."/>
            <person name="Ren Y."/>
            <person name="Zhu H."/>
            <person name="Li J."/>
            <person name="Lin K."/>
            <person name="Jin W."/>
            <person name="Fei Z."/>
            <person name="Li G."/>
            <person name="Staub J."/>
            <person name="Kilian A."/>
            <person name="van der Vossen E.A."/>
            <person name="Wu Y."/>
            <person name="Guo J."/>
            <person name="He J."/>
            <person name="Jia Z."/>
            <person name="Ren Y."/>
            <person name="Tian G."/>
            <person name="Lu Y."/>
            <person name="Ruan J."/>
            <person name="Qian W."/>
            <person name="Wang M."/>
            <person name="Huang Q."/>
            <person name="Li B."/>
            <person name="Xuan Z."/>
            <person name="Cao J."/>
            <person name="Asan"/>
            <person name="Wu Z."/>
            <person name="Zhang J."/>
            <person name="Cai Q."/>
            <person name="Bai Y."/>
            <person name="Zhao B."/>
            <person name="Han Y."/>
            <person name="Li Y."/>
            <person name="Li X."/>
            <person name="Wang S."/>
            <person name="Shi Q."/>
            <person name="Liu S."/>
            <person name="Cho W.K."/>
            <person name="Kim J.Y."/>
            <person name="Xu Y."/>
            <person name="Heller-Uszynska K."/>
            <person name="Miao H."/>
            <person name="Cheng Z."/>
            <person name="Zhang S."/>
            <person name="Wu J."/>
            <person name="Yang Y."/>
            <person name="Kang H."/>
            <person name="Li M."/>
            <person name="Liang H."/>
            <person name="Ren X."/>
            <person name="Shi Z."/>
            <person name="Wen M."/>
            <person name="Jian M."/>
            <person name="Yang H."/>
            <person name="Zhang G."/>
            <person name="Yang Z."/>
            <person name="Chen R."/>
            <person name="Liu S."/>
            <person name="Li J."/>
            <person name="Ma L."/>
            <person name="Liu H."/>
            <person name="Zhou Y."/>
            <person name="Zhao J."/>
            <person name="Fang X."/>
            <person name="Li G."/>
            <person name="Fang L."/>
            <person name="Li Y."/>
            <person name="Liu D."/>
            <person name="Zheng H."/>
            <person name="Zhang Y."/>
            <person name="Qin N."/>
            <person name="Li Z."/>
            <person name="Yang G."/>
            <person name="Yang S."/>
            <person name="Bolund L."/>
            <person name="Kristiansen K."/>
            <person name="Zheng H."/>
            <person name="Li S."/>
            <person name="Zhang X."/>
            <person name="Yang H."/>
            <person name="Wang J."/>
            <person name="Sun R."/>
            <person name="Zhang B."/>
            <person name="Jiang S."/>
            <person name="Wang J."/>
            <person name="Du Y."/>
            <person name="Li S."/>
        </authorList>
    </citation>
    <scope>NUCLEOTIDE SEQUENCE [LARGE SCALE GENOMIC DNA]</scope>
    <source>
        <strain evidence="3">cv. 9930</strain>
    </source>
</reference>
<reference evidence="2 3" key="3">
    <citation type="journal article" date="2010" name="BMC Genomics">
        <title>Transcriptome sequencing and comparative analysis of cucumber flowers with different sex types.</title>
        <authorList>
            <person name="Guo S."/>
            <person name="Zheng Y."/>
            <person name="Joung J.G."/>
            <person name="Liu S."/>
            <person name="Zhang Z."/>
            <person name="Crasta O.R."/>
            <person name="Sobral B.W."/>
            <person name="Xu Y."/>
            <person name="Huang S."/>
            <person name="Fei Z."/>
        </authorList>
    </citation>
    <scope>NUCLEOTIDE SEQUENCE [LARGE SCALE GENOMIC DNA]</scope>
    <source>
        <strain evidence="3">cv. 9930</strain>
    </source>
</reference>
<feature type="region of interest" description="Disordered" evidence="1">
    <location>
        <begin position="39"/>
        <end position="67"/>
    </location>
</feature>
<sequence length="67" mass="7545">MGSTQYVTAKLASTHPNTTTYSYNIGYLARATSTIPFNPNRRTPIRVKEQVRRHPAVTQSDESYGSR</sequence>
<accession>A0A0A0LV13</accession>
<evidence type="ECO:0000313" key="3">
    <source>
        <dbReference type="Proteomes" id="UP000029981"/>
    </source>
</evidence>
<dbReference type="Gramene" id="KGN65593">
    <property type="protein sequence ID" value="KGN65593"/>
    <property type="gene ID" value="Csa_1G467130"/>
</dbReference>
<dbReference type="EMBL" id="CM002922">
    <property type="protein sequence ID" value="KGN65593.1"/>
    <property type="molecule type" value="Genomic_DNA"/>
</dbReference>
<name>A0A0A0LV13_CUCSA</name>
<feature type="compositionally biased region" description="Polar residues" evidence="1">
    <location>
        <begin position="57"/>
        <end position="67"/>
    </location>
</feature>
<evidence type="ECO:0000256" key="1">
    <source>
        <dbReference type="SAM" id="MobiDB-lite"/>
    </source>
</evidence>
<dbReference type="AlphaFoldDB" id="A0A0A0LV13"/>
<organism evidence="2 3">
    <name type="scientific">Cucumis sativus</name>
    <name type="common">Cucumber</name>
    <dbReference type="NCBI Taxonomy" id="3659"/>
    <lineage>
        <taxon>Eukaryota</taxon>
        <taxon>Viridiplantae</taxon>
        <taxon>Streptophyta</taxon>
        <taxon>Embryophyta</taxon>
        <taxon>Tracheophyta</taxon>
        <taxon>Spermatophyta</taxon>
        <taxon>Magnoliopsida</taxon>
        <taxon>eudicotyledons</taxon>
        <taxon>Gunneridae</taxon>
        <taxon>Pentapetalae</taxon>
        <taxon>rosids</taxon>
        <taxon>fabids</taxon>
        <taxon>Cucurbitales</taxon>
        <taxon>Cucurbitaceae</taxon>
        <taxon>Benincaseae</taxon>
        <taxon>Cucumis</taxon>
    </lineage>
</organism>
<gene>
    <name evidence="2" type="ORF">Csa_1G467130</name>
</gene>